<dbReference type="EMBL" id="JANFYT010000020">
    <property type="protein sequence ID" value="MCQ4814802.1"/>
    <property type="molecule type" value="Genomic_DNA"/>
</dbReference>
<evidence type="ECO:0000313" key="2">
    <source>
        <dbReference type="Proteomes" id="UP001205919"/>
    </source>
</evidence>
<keyword evidence="2" id="KW-1185">Reference proteome</keyword>
<comment type="caution">
    <text evidence="1">The sequence shown here is derived from an EMBL/GenBank/DDBJ whole genome shotgun (WGS) entry which is preliminary data.</text>
</comment>
<name>A0AAW5K4J4_9BACT</name>
<gene>
    <name evidence="1" type="ORF">NE630_10215</name>
</gene>
<evidence type="ECO:0008006" key="3">
    <source>
        <dbReference type="Google" id="ProtNLM"/>
    </source>
</evidence>
<sequence length="142" mass="16775">MNRIAYEDTKENELITTIDAFFRNCELSKLLRRSNVYKEKGMQSVLLFHKLFELLFLHRSLFEELKRSDLCAKDTFYRFLNSTSINWLNFTTVLAAKIVTCFLERLTSKERVNVFIIDDTTYEKQHCRKAGPYPNVNPGVIH</sequence>
<reference evidence="1 2" key="1">
    <citation type="submission" date="2022-06" db="EMBL/GenBank/DDBJ databases">
        <title>Isolation of gut microbiota from human fecal samples.</title>
        <authorList>
            <person name="Pamer E.G."/>
            <person name="Barat B."/>
            <person name="Waligurski E."/>
            <person name="Medina S."/>
            <person name="Paddock L."/>
            <person name="Mostad J."/>
        </authorList>
    </citation>
    <scope>NUCLEOTIDE SEQUENCE [LARGE SCALE GENOMIC DNA]</scope>
    <source>
        <strain evidence="1 2">DFI.9.90</strain>
    </source>
</reference>
<protein>
    <recommendedName>
        <fullName evidence="3">Transposase</fullName>
    </recommendedName>
</protein>
<organism evidence="1 2">
    <name type="scientific">Cloacibacillus evryensis</name>
    <dbReference type="NCBI Taxonomy" id="508460"/>
    <lineage>
        <taxon>Bacteria</taxon>
        <taxon>Thermotogati</taxon>
        <taxon>Synergistota</taxon>
        <taxon>Synergistia</taxon>
        <taxon>Synergistales</taxon>
        <taxon>Synergistaceae</taxon>
        <taxon>Cloacibacillus</taxon>
    </lineage>
</organism>
<dbReference type="AlphaFoldDB" id="A0AAW5K4J4"/>
<dbReference type="RefSeq" id="WP_256182054.1">
    <property type="nucleotide sequence ID" value="NZ_DBEWVB010000005.1"/>
</dbReference>
<accession>A0AAW5K4J4</accession>
<evidence type="ECO:0000313" key="1">
    <source>
        <dbReference type="EMBL" id="MCQ4814802.1"/>
    </source>
</evidence>
<proteinExistence type="predicted"/>
<dbReference type="Proteomes" id="UP001205919">
    <property type="component" value="Unassembled WGS sequence"/>
</dbReference>